<reference evidence="2" key="1">
    <citation type="journal article" date="2014" name="Front. Microbiol.">
        <title>High frequency of phylogenetically diverse reductive dehalogenase-homologous genes in deep subseafloor sedimentary metagenomes.</title>
        <authorList>
            <person name="Kawai M."/>
            <person name="Futagami T."/>
            <person name="Toyoda A."/>
            <person name="Takaki Y."/>
            <person name="Nishi S."/>
            <person name="Hori S."/>
            <person name="Arai W."/>
            <person name="Tsubouchi T."/>
            <person name="Morono Y."/>
            <person name="Uchiyama I."/>
            <person name="Ito T."/>
            <person name="Fujiyama A."/>
            <person name="Inagaki F."/>
            <person name="Takami H."/>
        </authorList>
    </citation>
    <scope>NUCLEOTIDE SEQUENCE</scope>
    <source>
        <strain evidence="2">Expedition CK06-06</strain>
    </source>
</reference>
<dbReference type="AlphaFoldDB" id="X0WAJ7"/>
<sequence>DSHGAKLVRVIRKIAQAEARLSAIDSEIAQLKESDHYQLKIRAEEGEKEGRDILVEMASNLEKKIDSAKIELQKIIKGAPNNE</sequence>
<dbReference type="EMBL" id="BARS01031052">
    <property type="protein sequence ID" value="GAG27675.1"/>
    <property type="molecule type" value="Genomic_DNA"/>
</dbReference>
<protein>
    <submittedName>
        <fullName evidence="2">Uncharacterized protein</fullName>
    </submittedName>
</protein>
<name>X0WAJ7_9ZZZZ</name>
<gene>
    <name evidence="2" type="ORF">S01H1_48356</name>
</gene>
<evidence type="ECO:0000313" key="2">
    <source>
        <dbReference type="EMBL" id="GAG27675.1"/>
    </source>
</evidence>
<organism evidence="2">
    <name type="scientific">marine sediment metagenome</name>
    <dbReference type="NCBI Taxonomy" id="412755"/>
    <lineage>
        <taxon>unclassified sequences</taxon>
        <taxon>metagenomes</taxon>
        <taxon>ecological metagenomes</taxon>
    </lineage>
</organism>
<proteinExistence type="predicted"/>
<keyword evidence="1" id="KW-0175">Coiled coil</keyword>
<feature type="non-terminal residue" evidence="2">
    <location>
        <position position="1"/>
    </location>
</feature>
<accession>X0WAJ7</accession>
<evidence type="ECO:0000256" key="1">
    <source>
        <dbReference type="SAM" id="Coils"/>
    </source>
</evidence>
<comment type="caution">
    <text evidence="2">The sequence shown here is derived from an EMBL/GenBank/DDBJ whole genome shotgun (WGS) entry which is preliminary data.</text>
</comment>
<feature type="coiled-coil region" evidence="1">
    <location>
        <begin position="7"/>
        <end position="78"/>
    </location>
</feature>